<evidence type="ECO:0000313" key="3">
    <source>
        <dbReference type="Proteomes" id="UP001233172"/>
    </source>
</evidence>
<name>A0AAD8C0N3_BIOPF</name>
<dbReference type="AlphaFoldDB" id="A0AAD8C0N3"/>
<feature type="region of interest" description="Disordered" evidence="1">
    <location>
        <begin position="59"/>
        <end position="80"/>
    </location>
</feature>
<evidence type="ECO:0000313" key="2">
    <source>
        <dbReference type="EMBL" id="KAK0063264.1"/>
    </source>
</evidence>
<dbReference type="EMBL" id="JASAOG010000022">
    <property type="protein sequence ID" value="KAK0063264.1"/>
    <property type="molecule type" value="Genomic_DNA"/>
</dbReference>
<keyword evidence="3" id="KW-1185">Reference proteome</keyword>
<proteinExistence type="predicted"/>
<accession>A0AAD8C0N3</accession>
<dbReference type="Proteomes" id="UP001233172">
    <property type="component" value="Unassembled WGS sequence"/>
</dbReference>
<gene>
    <name evidence="2" type="ORF">Bpfe_007460</name>
</gene>
<evidence type="ECO:0000256" key="1">
    <source>
        <dbReference type="SAM" id="MobiDB-lite"/>
    </source>
</evidence>
<feature type="compositionally biased region" description="Polar residues" evidence="1">
    <location>
        <begin position="61"/>
        <end position="80"/>
    </location>
</feature>
<protein>
    <submittedName>
        <fullName evidence="2">Uncharacterized protein</fullName>
    </submittedName>
</protein>
<comment type="caution">
    <text evidence="2">The sequence shown here is derived from an EMBL/GenBank/DDBJ whole genome shotgun (WGS) entry which is preliminary data.</text>
</comment>
<sequence length="80" mass="9024">MSAQHHLVHPQRKPVSFIQQDALHAEAESTESELASIPKLDHKASVLYIEEEEDASRKCDSSFQSQVPTFPLQQNTSLNH</sequence>
<organism evidence="2 3">
    <name type="scientific">Biomphalaria pfeifferi</name>
    <name type="common">Bloodfluke planorb</name>
    <name type="synonym">Freshwater snail</name>
    <dbReference type="NCBI Taxonomy" id="112525"/>
    <lineage>
        <taxon>Eukaryota</taxon>
        <taxon>Metazoa</taxon>
        <taxon>Spiralia</taxon>
        <taxon>Lophotrochozoa</taxon>
        <taxon>Mollusca</taxon>
        <taxon>Gastropoda</taxon>
        <taxon>Heterobranchia</taxon>
        <taxon>Euthyneura</taxon>
        <taxon>Panpulmonata</taxon>
        <taxon>Hygrophila</taxon>
        <taxon>Lymnaeoidea</taxon>
        <taxon>Planorbidae</taxon>
        <taxon>Biomphalaria</taxon>
    </lineage>
</organism>
<reference evidence="2" key="1">
    <citation type="journal article" date="2023" name="PLoS Negl. Trop. Dis.">
        <title>A genome sequence for Biomphalaria pfeifferi, the major vector snail for the human-infecting parasite Schistosoma mansoni.</title>
        <authorList>
            <person name="Bu L."/>
            <person name="Lu L."/>
            <person name="Laidemitt M.R."/>
            <person name="Zhang S.M."/>
            <person name="Mutuku M."/>
            <person name="Mkoji G."/>
            <person name="Steinauer M."/>
            <person name="Loker E.S."/>
        </authorList>
    </citation>
    <scope>NUCLEOTIDE SEQUENCE</scope>
    <source>
        <strain evidence="2">KasaAsao</strain>
    </source>
</reference>
<reference evidence="2" key="2">
    <citation type="submission" date="2023-04" db="EMBL/GenBank/DDBJ databases">
        <authorList>
            <person name="Bu L."/>
            <person name="Lu L."/>
            <person name="Laidemitt M.R."/>
            <person name="Zhang S.M."/>
            <person name="Mutuku M."/>
            <person name="Mkoji G."/>
            <person name="Steinauer M."/>
            <person name="Loker E.S."/>
        </authorList>
    </citation>
    <scope>NUCLEOTIDE SEQUENCE</scope>
    <source>
        <strain evidence="2">KasaAsao</strain>
        <tissue evidence="2">Whole Snail</tissue>
    </source>
</reference>